<dbReference type="Proteomes" id="UP000332933">
    <property type="component" value="Unassembled WGS sequence"/>
</dbReference>
<evidence type="ECO:0000313" key="4">
    <source>
        <dbReference type="EMBL" id="VFT92585.1"/>
    </source>
</evidence>
<feature type="transmembrane region" description="Helical" evidence="2">
    <location>
        <begin position="145"/>
        <end position="168"/>
    </location>
</feature>
<keyword evidence="2" id="KW-1133">Transmembrane helix</keyword>
<keyword evidence="2" id="KW-0812">Transmembrane</keyword>
<feature type="transmembrane region" description="Helical" evidence="2">
    <location>
        <begin position="472"/>
        <end position="489"/>
    </location>
</feature>
<dbReference type="EMBL" id="CAADRA010005776">
    <property type="protein sequence ID" value="VFT92585.1"/>
    <property type="molecule type" value="Genomic_DNA"/>
</dbReference>
<accession>A0A485L4I5</accession>
<dbReference type="AlphaFoldDB" id="A0A485L4I5"/>
<evidence type="ECO:0000313" key="3">
    <source>
        <dbReference type="EMBL" id="KAF0693203.1"/>
    </source>
</evidence>
<sequence>MARHFSSSAGWAPYMSPSMIRTPNPDSPRRRQHTSAATSVAAPLSTFMSPKLHSPKSIYRPSSTSRPSNLKEVLTMETADEARRSSFVSNTSVVILQPRADTPGDDRTHPHSHSPLVLTAWTVLTSVSLGAIFLVVLVYGRSTGILFLGSFLTSVLNYEMAWYSYAIIQKLLRPFQLYYEMDVLAPYRDTSTASTVAESWSARAGIPALAMSLVVSVLVTLLTAGLVSILQLYGNLGLGASWFFVVLAFLASSTFVAVFCAINTPTPMDAAVLLLQQLGYAVPALNMFLDYRESVDGHVRQIILVDPGFAMGIVFVLIAICRIVRSTEVARTGLTLLLDLFSLEYVTSMLMLLARMTYDMLTPDPLYAEIVPNHHLYAIVLCFLTFWATDLTAALLAKRASRGLIVSAGAAASIVANVVLKYAVAPTDVPLLQWYHFVFMVLGSCLYHIGATFVSLLRFLARDDASVVRSQWLVWLQYFLLLGYFLMLFERIEFAPNYNTTIQDQLDQVTRQWQRMDNTSYNAYQASATQYQFVQLITQVIGAVHKSYTPAQMHQMFVVNTHHMVLNLGACVVNSVQGNVTGKQCFAMYQ</sequence>
<reference evidence="4 5" key="1">
    <citation type="submission" date="2019-03" db="EMBL/GenBank/DDBJ databases">
        <authorList>
            <person name="Gaulin E."/>
            <person name="Dumas B."/>
        </authorList>
    </citation>
    <scope>NUCLEOTIDE SEQUENCE [LARGE SCALE GENOMIC DNA]</scope>
    <source>
        <strain evidence="4">CBS 568.67</strain>
    </source>
</reference>
<feature type="transmembrane region" description="Helical" evidence="2">
    <location>
        <begin position="208"/>
        <end position="230"/>
    </location>
</feature>
<keyword evidence="5" id="KW-1185">Reference proteome</keyword>
<name>A0A485L4I5_9STRA</name>
<feature type="region of interest" description="Disordered" evidence="1">
    <location>
        <begin position="1"/>
        <end position="70"/>
    </location>
</feature>
<evidence type="ECO:0000256" key="2">
    <source>
        <dbReference type="SAM" id="Phobius"/>
    </source>
</evidence>
<feature type="transmembrane region" description="Helical" evidence="2">
    <location>
        <begin position="404"/>
        <end position="425"/>
    </location>
</feature>
<evidence type="ECO:0000313" key="5">
    <source>
        <dbReference type="Proteomes" id="UP000332933"/>
    </source>
</evidence>
<feature type="transmembrane region" description="Helical" evidence="2">
    <location>
        <begin position="116"/>
        <end position="139"/>
    </location>
</feature>
<dbReference type="OrthoDB" id="67407at2759"/>
<feature type="transmembrane region" description="Helical" evidence="2">
    <location>
        <begin position="301"/>
        <end position="324"/>
    </location>
</feature>
<evidence type="ECO:0000256" key="1">
    <source>
        <dbReference type="SAM" id="MobiDB-lite"/>
    </source>
</evidence>
<gene>
    <name evidence="4" type="primary">Aste57867_15797</name>
    <name evidence="3" type="ORF">As57867_015741</name>
    <name evidence="4" type="ORF">ASTE57867_15797</name>
</gene>
<dbReference type="EMBL" id="VJMH01005755">
    <property type="protein sequence ID" value="KAF0693203.1"/>
    <property type="molecule type" value="Genomic_DNA"/>
</dbReference>
<feature type="transmembrane region" description="Helical" evidence="2">
    <location>
        <begin position="376"/>
        <end position="397"/>
    </location>
</feature>
<protein>
    <submittedName>
        <fullName evidence="4">Aste57867_15797 protein</fullName>
    </submittedName>
</protein>
<reference evidence="3" key="2">
    <citation type="submission" date="2019-06" db="EMBL/GenBank/DDBJ databases">
        <title>Genomics analysis of Aphanomyces spp. identifies a new class of oomycete effector associated with host adaptation.</title>
        <authorList>
            <person name="Gaulin E."/>
        </authorList>
    </citation>
    <scope>NUCLEOTIDE SEQUENCE</scope>
    <source>
        <strain evidence="3">CBS 578.67</strain>
    </source>
</reference>
<feature type="transmembrane region" description="Helical" evidence="2">
    <location>
        <begin position="242"/>
        <end position="263"/>
    </location>
</feature>
<feature type="transmembrane region" description="Helical" evidence="2">
    <location>
        <begin position="336"/>
        <end position="356"/>
    </location>
</feature>
<proteinExistence type="predicted"/>
<feature type="transmembrane region" description="Helical" evidence="2">
    <location>
        <begin position="437"/>
        <end position="460"/>
    </location>
</feature>
<organism evidence="4 5">
    <name type="scientific">Aphanomyces stellatus</name>
    <dbReference type="NCBI Taxonomy" id="120398"/>
    <lineage>
        <taxon>Eukaryota</taxon>
        <taxon>Sar</taxon>
        <taxon>Stramenopiles</taxon>
        <taxon>Oomycota</taxon>
        <taxon>Saprolegniomycetes</taxon>
        <taxon>Saprolegniales</taxon>
        <taxon>Verrucalvaceae</taxon>
        <taxon>Aphanomyces</taxon>
    </lineage>
</organism>
<keyword evidence="2" id="KW-0472">Membrane</keyword>